<accession>A0A6G1H9V5</accession>
<dbReference type="PANTHER" id="PTHR12496">
    <property type="entry name" value="CGI-41 METHYLTRANSFERASE"/>
    <property type="match status" value="1"/>
</dbReference>
<dbReference type="AlphaFoldDB" id="A0A6G1H9V5"/>
<dbReference type="InterPro" id="IPR052220">
    <property type="entry name" value="METTL25"/>
</dbReference>
<dbReference type="PANTHER" id="PTHR12496:SF0">
    <property type="entry name" value="METHYLTRANSFERASE DOMAIN-CONTAINING PROTEIN"/>
    <property type="match status" value="1"/>
</dbReference>
<proteinExistence type="predicted"/>
<sequence length="665" mass="74156">MGPEPPIPLSQKFSDADVYVESLLDFATTSELLQTLCGGIHVLDFFTRVPDLYSTVLPQDWRLWFRDQDVMDILDLLMREELDHFGPAAQSDDAEDTDNPNSKWRSGLAPPLSLVDYIQSVRAHSLSHSYKPPKRSPSLARHVAVGMKVKKVHEVSHLASYVNNLTSSIEAATLRKITHLVDFGSGQNYLGRALASEPYFHKIVAIENRPHVVDGARKLDVFAKLTEKPMVMRNKKAYRAELLEQGVKITGRKSRIKDFSSSTTLSTATSGVDSPPFTEESFQPRTRNSHESHDESNDQGARPGDIHTTEKQNNIRYIEHQISDGNLEPVVSQIIASDFADLENPVRSFEKKTSGTNDLPSNPSLLVLSLHSCGNLSHHGLRTITSNPAVAAVALVGCCYNLLTERLGPPTYKLPSLKPYSAANLSHLLRSAHPRLVEASSAFDPHGFPMSRRFETYTPRSNSYTPSSPPQPGIRLNITARMMAVQAPWNWTPEDSSLFFTRHFFRALLQRIFFEKGVIGSPSDMQDTNDDDRKDQEGDTVAPPIILGSLPKSAYADFKSYVRAALHKLSSDSTWGPAIRSAGLHEISDAEIVSFETRFGKRKKDLSVMWSLMAFSAGVVESLIVVDRWLWLKEQPEVGQAWVETVFDEGMSPRNFCVVGVRKTD</sequence>
<gene>
    <name evidence="3" type="ORF">K402DRAFT_325512</name>
</gene>
<protein>
    <recommendedName>
        <fullName evidence="2">Methyltransferase domain-containing protein</fullName>
    </recommendedName>
</protein>
<name>A0A6G1H9V5_9PEZI</name>
<feature type="region of interest" description="Disordered" evidence="1">
    <location>
        <begin position="258"/>
        <end position="309"/>
    </location>
</feature>
<evidence type="ECO:0000259" key="2">
    <source>
        <dbReference type="Pfam" id="PF13679"/>
    </source>
</evidence>
<dbReference type="Proteomes" id="UP000800041">
    <property type="component" value="Unassembled WGS sequence"/>
</dbReference>
<keyword evidence="4" id="KW-1185">Reference proteome</keyword>
<evidence type="ECO:0000313" key="4">
    <source>
        <dbReference type="Proteomes" id="UP000800041"/>
    </source>
</evidence>
<feature type="region of interest" description="Disordered" evidence="1">
    <location>
        <begin position="87"/>
        <end position="107"/>
    </location>
</feature>
<organism evidence="3 4">
    <name type="scientific">Aulographum hederae CBS 113979</name>
    <dbReference type="NCBI Taxonomy" id="1176131"/>
    <lineage>
        <taxon>Eukaryota</taxon>
        <taxon>Fungi</taxon>
        <taxon>Dikarya</taxon>
        <taxon>Ascomycota</taxon>
        <taxon>Pezizomycotina</taxon>
        <taxon>Dothideomycetes</taxon>
        <taxon>Pleosporomycetidae</taxon>
        <taxon>Aulographales</taxon>
        <taxon>Aulographaceae</taxon>
    </lineage>
</organism>
<reference evidence="3" key="1">
    <citation type="journal article" date="2020" name="Stud. Mycol.">
        <title>101 Dothideomycetes genomes: a test case for predicting lifestyles and emergence of pathogens.</title>
        <authorList>
            <person name="Haridas S."/>
            <person name="Albert R."/>
            <person name="Binder M."/>
            <person name="Bloem J."/>
            <person name="Labutti K."/>
            <person name="Salamov A."/>
            <person name="Andreopoulos B."/>
            <person name="Baker S."/>
            <person name="Barry K."/>
            <person name="Bills G."/>
            <person name="Bluhm B."/>
            <person name="Cannon C."/>
            <person name="Castanera R."/>
            <person name="Culley D."/>
            <person name="Daum C."/>
            <person name="Ezra D."/>
            <person name="Gonzalez J."/>
            <person name="Henrissat B."/>
            <person name="Kuo A."/>
            <person name="Liang C."/>
            <person name="Lipzen A."/>
            <person name="Lutzoni F."/>
            <person name="Magnuson J."/>
            <person name="Mondo S."/>
            <person name="Nolan M."/>
            <person name="Ohm R."/>
            <person name="Pangilinan J."/>
            <person name="Park H.-J."/>
            <person name="Ramirez L."/>
            <person name="Alfaro M."/>
            <person name="Sun H."/>
            <person name="Tritt A."/>
            <person name="Yoshinaga Y."/>
            <person name="Zwiers L.-H."/>
            <person name="Turgeon B."/>
            <person name="Goodwin S."/>
            <person name="Spatafora J."/>
            <person name="Crous P."/>
            <person name="Grigoriev I."/>
        </authorList>
    </citation>
    <scope>NUCLEOTIDE SEQUENCE</scope>
    <source>
        <strain evidence="3">CBS 113979</strain>
    </source>
</reference>
<evidence type="ECO:0000313" key="3">
    <source>
        <dbReference type="EMBL" id="KAF1989991.1"/>
    </source>
</evidence>
<dbReference type="InterPro" id="IPR025714">
    <property type="entry name" value="Methyltranfer_dom"/>
</dbReference>
<feature type="region of interest" description="Disordered" evidence="1">
    <location>
        <begin position="522"/>
        <end position="542"/>
    </location>
</feature>
<feature type="compositionally biased region" description="Low complexity" evidence="1">
    <location>
        <begin position="260"/>
        <end position="270"/>
    </location>
</feature>
<dbReference type="OrthoDB" id="10258156at2759"/>
<dbReference type="EMBL" id="ML977143">
    <property type="protein sequence ID" value="KAF1989991.1"/>
    <property type="molecule type" value="Genomic_DNA"/>
</dbReference>
<dbReference type="Pfam" id="PF13679">
    <property type="entry name" value="Methyltransf_32"/>
    <property type="match status" value="1"/>
</dbReference>
<evidence type="ECO:0000256" key="1">
    <source>
        <dbReference type="SAM" id="MobiDB-lite"/>
    </source>
</evidence>
<feature type="domain" description="Methyltransferase" evidence="2">
    <location>
        <begin position="150"/>
        <end position="405"/>
    </location>
</feature>